<dbReference type="PANTHER" id="PTHR37423:SF2">
    <property type="entry name" value="MEMBRANE-BOUND LYTIC MUREIN TRANSGLYCOSYLASE C"/>
    <property type="match status" value="1"/>
</dbReference>
<dbReference type="SUPFAM" id="SSF53955">
    <property type="entry name" value="Lysozyme-like"/>
    <property type="match status" value="1"/>
</dbReference>
<protein>
    <submittedName>
        <fullName evidence="4">Transglycosylase</fullName>
        <ecNumber evidence="4">3.2.1.-</ecNumber>
    </submittedName>
</protein>
<evidence type="ECO:0000256" key="2">
    <source>
        <dbReference type="SAM" id="Phobius"/>
    </source>
</evidence>
<evidence type="ECO:0000313" key="5">
    <source>
        <dbReference type="Proteomes" id="UP000002588"/>
    </source>
</evidence>
<reference evidence="4 5" key="1">
    <citation type="journal article" date="2006" name="Nat. Biotechnol.">
        <title>Complete genome of the mutualistic, N2-fixing grass endophyte Azoarcus sp. strain BH72.</title>
        <authorList>
            <person name="Krause A."/>
            <person name="Ramakumar A."/>
            <person name="Bartels D."/>
            <person name="Battistoni F."/>
            <person name="Bekel T."/>
            <person name="Boch J."/>
            <person name="Boehm M."/>
            <person name="Friedrich F."/>
            <person name="Hurek T."/>
            <person name="Krause L."/>
            <person name="Linke B."/>
            <person name="McHardy A.C."/>
            <person name="Sarkar A."/>
            <person name="Schneiker S."/>
            <person name="Syed A.A."/>
            <person name="Thauer R."/>
            <person name="Vorhoelter F.-J."/>
            <person name="Weidner S."/>
            <person name="Puehler A."/>
            <person name="Reinhold-Hurek B."/>
            <person name="Kaiser O."/>
            <person name="Goesmann A."/>
        </authorList>
    </citation>
    <scope>NUCLEOTIDE SEQUENCE [LARGE SCALE GENOMIC DNA]</scope>
    <source>
        <strain evidence="4 5">BH72</strain>
    </source>
</reference>
<evidence type="ECO:0000256" key="1">
    <source>
        <dbReference type="ARBA" id="ARBA00007734"/>
    </source>
</evidence>
<dbReference type="AlphaFoldDB" id="A1KAV9"/>
<organism evidence="4 5">
    <name type="scientific">Azoarcus sp. (strain BH72)</name>
    <dbReference type="NCBI Taxonomy" id="418699"/>
    <lineage>
        <taxon>Bacteria</taxon>
        <taxon>Pseudomonadati</taxon>
        <taxon>Pseudomonadota</taxon>
        <taxon>Betaproteobacteria</taxon>
        <taxon>Rhodocyclales</taxon>
        <taxon>Zoogloeaceae</taxon>
        <taxon>Azoarcus</taxon>
    </lineage>
</organism>
<dbReference type="RefSeq" id="WP_011767072.1">
    <property type="nucleotide sequence ID" value="NC_008702.1"/>
</dbReference>
<dbReference type="PANTHER" id="PTHR37423">
    <property type="entry name" value="SOLUBLE LYTIC MUREIN TRANSGLYCOSYLASE-RELATED"/>
    <property type="match status" value="1"/>
</dbReference>
<keyword evidence="5" id="KW-1185">Reference proteome</keyword>
<dbReference type="EC" id="3.2.1.-" evidence="4"/>
<gene>
    <name evidence="4" type="ordered locus">azo3349</name>
</gene>
<keyword evidence="2" id="KW-0812">Transmembrane</keyword>
<accession>A1KAV9</accession>
<dbReference type="Gene3D" id="1.10.530.10">
    <property type="match status" value="1"/>
</dbReference>
<keyword evidence="2" id="KW-1133">Transmembrane helix</keyword>
<comment type="similarity">
    <text evidence="1">Belongs to the transglycosylase Slt family.</text>
</comment>
<feature type="transmembrane region" description="Helical" evidence="2">
    <location>
        <begin position="21"/>
        <end position="42"/>
    </location>
</feature>
<dbReference type="Pfam" id="PF01464">
    <property type="entry name" value="SLT"/>
    <property type="match status" value="1"/>
</dbReference>
<keyword evidence="2" id="KW-0472">Membrane</keyword>
<proteinExistence type="inferred from homology"/>
<dbReference type="InterPro" id="IPR023346">
    <property type="entry name" value="Lysozyme-like_dom_sf"/>
</dbReference>
<evidence type="ECO:0000313" key="4">
    <source>
        <dbReference type="EMBL" id="CAL95965.1"/>
    </source>
</evidence>
<keyword evidence="4" id="KW-0326">Glycosidase</keyword>
<keyword evidence="4" id="KW-0378">Hydrolase</keyword>
<dbReference type="GO" id="GO:0016798">
    <property type="term" value="F:hydrolase activity, acting on glycosyl bonds"/>
    <property type="evidence" value="ECO:0007669"/>
    <property type="project" value="UniProtKB-KW"/>
</dbReference>
<feature type="domain" description="Transglycosylase SLT" evidence="3">
    <location>
        <begin position="122"/>
        <end position="210"/>
    </location>
</feature>
<dbReference type="EMBL" id="AM406670">
    <property type="protein sequence ID" value="CAL95965.1"/>
    <property type="molecule type" value="Genomic_DNA"/>
</dbReference>
<evidence type="ECO:0000259" key="3">
    <source>
        <dbReference type="Pfam" id="PF01464"/>
    </source>
</evidence>
<dbReference type="Proteomes" id="UP000002588">
    <property type="component" value="Chromosome"/>
</dbReference>
<dbReference type="HOGENOM" id="CLU_915076_0_0_4"/>
<dbReference type="CAZy" id="GH23">
    <property type="family name" value="Glycoside Hydrolase Family 23"/>
</dbReference>
<dbReference type="KEGG" id="azo:azo3349"/>
<dbReference type="InterPro" id="IPR008258">
    <property type="entry name" value="Transglycosylase_SLT_dom_1"/>
</dbReference>
<dbReference type="eggNOG" id="COG0741">
    <property type="taxonomic scope" value="Bacteria"/>
</dbReference>
<sequence length="244" mass="26056">MNHATRTAFPLRRAGKVLIHLTHGSLLFAGLFAGSTILGGVLPSLSAVDPVATAAARNTTQEVAGSIAVAEHVPAVEVEKAQVPPAVEPTGLTREMVRVRDWISRTYRVSGLVLEPVLLAAQDAGKHSGIDPLLIVAVMAVESRFNPFAESEAGAQGLMQVIPRYHMDKIGKSRGEDALFDPKLNVRVGTLILREGLRRYGSIQGALQYYSGAISDPEAEYARKVMAVKQRLLSAAGRVGEADV</sequence>
<dbReference type="STRING" id="62928.azo3349"/>
<name>A1KAV9_AZOSB</name>